<dbReference type="Pfam" id="PF07875">
    <property type="entry name" value="Coat_F"/>
    <property type="match status" value="1"/>
</dbReference>
<dbReference type="RefSeq" id="WP_069035496.1">
    <property type="nucleotide sequence ID" value="NZ_MDKC01000037.1"/>
</dbReference>
<organism evidence="4 5">
    <name type="scientific">Gottfriedia luciferensis</name>
    <dbReference type="NCBI Taxonomy" id="178774"/>
    <lineage>
        <taxon>Bacteria</taxon>
        <taxon>Bacillati</taxon>
        <taxon>Bacillota</taxon>
        <taxon>Bacilli</taxon>
        <taxon>Bacillales</taxon>
        <taxon>Bacillaceae</taxon>
        <taxon>Gottfriedia</taxon>
    </lineage>
</organism>
<accession>A0ABX2ZJ38</accession>
<dbReference type="Proteomes" id="UP000094580">
    <property type="component" value="Unassembled WGS sequence"/>
</dbReference>
<evidence type="ECO:0008006" key="6">
    <source>
        <dbReference type="Google" id="ProtNLM"/>
    </source>
</evidence>
<reference evidence="4 5" key="1">
    <citation type="submission" date="2016-07" db="EMBL/GenBank/DDBJ databases">
        <authorList>
            <person name="Townsley L."/>
            <person name="Shank E.A."/>
        </authorList>
    </citation>
    <scope>NUCLEOTIDE SEQUENCE [LARGE SCALE GENOMIC DNA]</scope>
    <source>
        <strain evidence="4 5">CH01</strain>
    </source>
</reference>
<comment type="subcellular location">
    <subcellularLocation>
        <location evidence="2">Spore coat</location>
    </subcellularLocation>
</comment>
<evidence type="ECO:0000313" key="4">
    <source>
        <dbReference type="EMBL" id="ODG89715.1"/>
    </source>
</evidence>
<evidence type="ECO:0000256" key="1">
    <source>
        <dbReference type="ARBA" id="ARBA00022969"/>
    </source>
</evidence>
<proteinExistence type="inferred from homology"/>
<dbReference type="Gene3D" id="1.20.1260.10">
    <property type="match status" value="1"/>
</dbReference>
<keyword evidence="1" id="KW-0749">Sporulation</keyword>
<dbReference type="PANTHER" id="PTHR39183">
    <property type="entry name" value="SPORE COAT PROTEIN F-LIKE PROTEIN YHCQ"/>
    <property type="match status" value="1"/>
</dbReference>
<dbReference type="InterPro" id="IPR012851">
    <property type="entry name" value="Spore_coat_CotF-like"/>
</dbReference>
<dbReference type="InterPro" id="IPR012347">
    <property type="entry name" value="Ferritin-like"/>
</dbReference>
<evidence type="ECO:0000256" key="2">
    <source>
        <dbReference type="ARBA" id="ARBA00024325"/>
    </source>
</evidence>
<comment type="similarity">
    <text evidence="3">Belongs to the CotF family.</text>
</comment>
<gene>
    <name evidence="4" type="ORF">BED47_14975</name>
</gene>
<evidence type="ECO:0000256" key="3">
    <source>
        <dbReference type="ARBA" id="ARBA00024344"/>
    </source>
</evidence>
<protein>
    <recommendedName>
        <fullName evidence="6">Spore coat protein</fullName>
    </recommendedName>
</protein>
<keyword evidence="5" id="KW-1185">Reference proteome</keyword>
<comment type="caution">
    <text evidence="4">The sequence shown here is derived from an EMBL/GenBank/DDBJ whole genome shotgun (WGS) entry which is preliminary data.</text>
</comment>
<dbReference type="PANTHER" id="PTHR39183:SF1">
    <property type="entry name" value="SPORE COAT PROTEIN F-LIKE PROTEIN YHCQ"/>
    <property type="match status" value="1"/>
</dbReference>
<sequence length="159" mass="18211">MRTLAWHETLELHEIVATTTYYLYKLKTNIKNIKDSGLKELYKTSITLFENNLRDLLKFMSNITIGERDAASDKLASEMSAEDLLSATKVLTKMYAHALTETATPDLNNLFIKHLVSVNNLHTQIFSYLSKQGQYSVFNINKLIENDAKKAMDVINMPY</sequence>
<dbReference type="EMBL" id="MDKC01000037">
    <property type="protein sequence ID" value="ODG89715.1"/>
    <property type="molecule type" value="Genomic_DNA"/>
</dbReference>
<evidence type="ECO:0000313" key="5">
    <source>
        <dbReference type="Proteomes" id="UP000094580"/>
    </source>
</evidence>
<name>A0ABX2ZJ38_9BACI</name>